<reference evidence="2" key="1">
    <citation type="submission" date="2021-02" db="EMBL/GenBank/DDBJ databases">
        <authorList>
            <person name="Nowell W R."/>
        </authorList>
    </citation>
    <scope>NUCLEOTIDE SEQUENCE</scope>
</reference>
<comment type="caution">
    <text evidence="2">The sequence shown here is derived from an EMBL/GenBank/DDBJ whole genome shotgun (WGS) entry which is preliminary data.</text>
</comment>
<evidence type="ECO:0000313" key="1">
    <source>
        <dbReference type="EMBL" id="CAF4175156.1"/>
    </source>
</evidence>
<gene>
    <name evidence="2" type="ORF">FNK824_LOCUS41432</name>
    <name evidence="1" type="ORF">JBS370_LOCUS35216</name>
</gene>
<dbReference type="AlphaFoldDB" id="A0A820J9S3"/>
<dbReference type="Gene3D" id="3.10.450.50">
    <property type="match status" value="1"/>
</dbReference>
<evidence type="ECO:0000313" key="2">
    <source>
        <dbReference type="EMBL" id="CAF4323684.1"/>
    </source>
</evidence>
<protein>
    <recommendedName>
        <fullName evidence="4">DUF4440 domain-containing protein</fullName>
    </recommendedName>
</protein>
<dbReference type="InterPro" id="IPR032710">
    <property type="entry name" value="NTF2-like_dom_sf"/>
</dbReference>
<name>A0A820J9S3_9BILA</name>
<proteinExistence type="predicted"/>
<dbReference type="Proteomes" id="UP000663836">
    <property type="component" value="Unassembled WGS sequence"/>
</dbReference>
<accession>A0A820J9S3</accession>
<organism evidence="2 3">
    <name type="scientific">Rotaria sordida</name>
    <dbReference type="NCBI Taxonomy" id="392033"/>
    <lineage>
        <taxon>Eukaryota</taxon>
        <taxon>Metazoa</taxon>
        <taxon>Spiralia</taxon>
        <taxon>Gnathifera</taxon>
        <taxon>Rotifera</taxon>
        <taxon>Eurotatoria</taxon>
        <taxon>Bdelloidea</taxon>
        <taxon>Philodinida</taxon>
        <taxon>Philodinidae</taxon>
        <taxon>Rotaria</taxon>
    </lineage>
</organism>
<dbReference type="EMBL" id="CAJOBD010011987">
    <property type="protein sequence ID" value="CAF4175156.1"/>
    <property type="molecule type" value="Genomic_DNA"/>
</dbReference>
<dbReference type="EMBL" id="CAJOBE010040234">
    <property type="protein sequence ID" value="CAF4323684.1"/>
    <property type="molecule type" value="Genomic_DNA"/>
</dbReference>
<sequence length="112" mass="13019">MTTPADIVNEKLKQVMLLWNSKRMKEILTKFYAPDVYALVDGISYNGHDEILNACEKMPEVKIEMTPVNTSSPSDDCVIQKCACKWDGKDRKCKMTWKKIDGDWKVTREEWD</sequence>
<dbReference type="Proteomes" id="UP000663874">
    <property type="component" value="Unassembled WGS sequence"/>
</dbReference>
<dbReference type="SUPFAM" id="SSF54427">
    <property type="entry name" value="NTF2-like"/>
    <property type="match status" value="1"/>
</dbReference>
<evidence type="ECO:0008006" key="4">
    <source>
        <dbReference type="Google" id="ProtNLM"/>
    </source>
</evidence>
<evidence type="ECO:0000313" key="3">
    <source>
        <dbReference type="Proteomes" id="UP000663874"/>
    </source>
</evidence>